<gene>
    <name evidence="1" type="ORF">A3E36_04035</name>
</gene>
<protein>
    <submittedName>
        <fullName evidence="1">Uncharacterized protein</fullName>
    </submittedName>
</protein>
<evidence type="ECO:0000313" key="1">
    <source>
        <dbReference type="EMBL" id="OGY36716.1"/>
    </source>
</evidence>
<dbReference type="EMBL" id="MHHS01000030">
    <property type="protein sequence ID" value="OGY36716.1"/>
    <property type="molecule type" value="Genomic_DNA"/>
</dbReference>
<evidence type="ECO:0000313" key="2">
    <source>
        <dbReference type="Proteomes" id="UP000177941"/>
    </source>
</evidence>
<comment type="caution">
    <text evidence="1">The sequence shown here is derived from an EMBL/GenBank/DDBJ whole genome shotgun (WGS) entry which is preliminary data.</text>
</comment>
<dbReference type="Proteomes" id="UP000177941">
    <property type="component" value="Unassembled WGS sequence"/>
</dbReference>
<dbReference type="AlphaFoldDB" id="A0A1G1XA10"/>
<reference evidence="1 2" key="1">
    <citation type="journal article" date="2016" name="Nat. Commun.">
        <title>Thousands of microbial genomes shed light on interconnected biogeochemical processes in an aquifer system.</title>
        <authorList>
            <person name="Anantharaman K."/>
            <person name="Brown C.T."/>
            <person name="Hug L.A."/>
            <person name="Sharon I."/>
            <person name="Castelle C.J."/>
            <person name="Probst A.J."/>
            <person name="Thomas B.C."/>
            <person name="Singh A."/>
            <person name="Wilkins M.J."/>
            <person name="Karaoz U."/>
            <person name="Brodie E.L."/>
            <person name="Williams K.H."/>
            <person name="Hubbard S.S."/>
            <person name="Banfield J.F."/>
        </authorList>
    </citation>
    <scope>NUCLEOTIDE SEQUENCE [LARGE SCALE GENOMIC DNA]</scope>
</reference>
<name>A0A1G1XA10_9BACT</name>
<sequence length="219" mass="24815">MLAAACKFATRSNEHVVMQREHVMSDTFGMSVRQAAEFDHACERNGVTPADVKVLSSGSMLARILPVLRGCAEITVVTHIIDCDADPAIPYNGWTVEQHVKRGKVQWDPSQYRLHLQPSQQKGSSVQGYKLREELADLPTANANLLDYLLEHPQLIPEEWKKDENGNIRYIFFWSTVYRNSVGRLCVRYLCFSGGRWQAYYDYLGSQFGGELLSLVRAS</sequence>
<accession>A0A1G1XA10</accession>
<organism evidence="1 2">
    <name type="scientific">Candidatus Andersenbacteria bacterium RIFCSPHIGHO2_12_FULL_45_11b</name>
    <dbReference type="NCBI Taxonomy" id="1797282"/>
    <lineage>
        <taxon>Bacteria</taxon>
        <taxon>Candidatus Anderseniibacteriota</taxon>
    </lineage>
</organism>
<proteinExistence type="predicted"/>